<name>T1KMF8_TETUR</name>
<keyword evidence="2" id="KW-1185">Reference proteome</keyword>
<evidence type="ECO:0000313" key="2">
    <source>
        <dbReference type="Proteomes" id="UP000015104"/>
    </source>
</evidence>
<reference evidence="1" key="2">
    <citation type="submission" date="2015-06" db="UniProtKB">
        <authorList>
            <consortium name="EnsemblMetazoa"/>
        </authorList>
    </citation>
    <scope>IDENTIFICATION</scope>
</reference>
<dbReference type="EMBL" id="CAEY01000243">
    <property type="status" value="NOT_ANNOTATED_CDS"/>
    <property type="molecule type" value="Genomic_DNA"/>
</dbReference>
<sequence length="233" mass="28078">MNADNINSEQTAIKVKLSGEDYHDIVIDWKDKSQAYEQQVFGREYFMRKVKEISGISVERTAEFLFISGEHRYDHFYNKRTEPGLEHHRLEFNRENLLNLMNGNRRFGLSLSLSCDYNKHFCIGYAFVSERFMDETQCTLDFCHYSDNRARLNKLKAIVTNDALQSQMADFLVQPRWPVYNEPYFHDRWHNAYRRFNVMQYYYRTCYPFHQNVMRVSQLIDYVPPQLYLRTHG</sequence>
<dbReference type="Proteomes" id="UP000015104">
    <property type="component" value="Unassembled WGS sequence"/>
</dbReference>
<evidence type="ECO:0000313" key="1">
    <source>
        <dbReference type="EnsemblMetazoa" id="tetur15g01470.1"/>
    </source>
</evidence>
<protein>
    <submittedName>
        <fullName evidence="1">Uncharacterized protein</fullName>
    </submittedName>
</protein>
<proteinExistence type="predicted"/>
<dbReference type="AlphaFoldDB" id="T1KMF8"/>
<reference evidence="2" key="1">
    <citation type="submission" date="2011-08" db="EMBL/GenBank/DDBJ databases">
        <authorList>
            <person name="Rombauts S."/>
        </authorList>
    </citation>
    <scope>NUCLEOTIDE SEQUENCE</scope>
    <source>
        <strain evidence="2">London</strain>
    </source>
</reference>
<dbReference type="HOGENOM" id="CLU_071407_2_0_1"/>
<organism evidence="1 2">
    <name type="scientific">Tetranychus urticae</name>
    <name type="common">Two-spotted spider mite</name>
    <dbReference type="NCBI Taxonomy" id="32264"/>
    <lineage>
        <taxon>Eukaryota</taxon>
        <taxon>Metazoa</taxon>
        <taxon>Ecdysozoa</taxon>
        <taxon>Arthropoda</taxon>
        <taxon>Chelicerata</taxon>
        <taxon>Arachnida</taxon>
        <taxon>Acari</taxon>
        <taxon>Acariformes</taxon>
        <taxon>Trombidiformes</taxon>
        <taxon>Prostigmata</taxon>
        <taxon>Eleutherengona</taxon>
        <taxon>Raphignathae</taxon>
        <taxon>Tetranychoidea</taxon>
        <taxon>Tetranychidae</taxon>
        <taxon>Tetranychus</taxon>
    </lineage>
</organism>
<dbReference type="EnsemblMetazoa" id="tetur15g01470.1">
    <property type="protein sequence ID" value="tetur15g01470.1"/>
    <property type="gene ID" value="tetur15g01470"/>
</dbReference>
<accession>T1KMF8</accession>